<dbReference type="OrthoDB" id="4137691at2759"/>
<organism evidence="1 2">
    <name type="scientific">Exophiala xenobiotica</name>
    <dbReference type="NCBI Taxonomy" id="348802"/>
    <lineage>
        <taxon>Eukaryota</taxon>
        <taxon>Fungi</taxon>
        <taxon>Dikarya</taxon>
        <taxon>Ascomycota</taxon>
        <taxon>Pezizomycotina</taxon>
        <taxon>Eurotiomycetes</taxon>
        <taxon>Chaetothyriomycetidae</taxon>
        <taxon>Chaetothyriales</taxon>
        <taxon>Herpotrichiellaceae</taxon>
        <taxon>Exophiala</taxon>
    </lineage>
</organism>
<reference evidence="1 2" key="1">
    <citation type="submission" date="2015-01" db="EMBL/GenBank/DDBJ databases">
        <title>The Genome Sequence of Exophiala xenobiotica CBS118157.</title>
        <authorList>
            <consortium name="The Broad Institute Genomics Platform"/>
            <person name="Cuomo C."/>
            <person name="de Hoog S."/>
            <person name="Gorbushina A."/>
            <person name="Stielow B."/>
            <person name="Teixiera M."/>
            <person name="Abouelleil A."/>
            <person name="Chapman S.B."/>
            <person name="Priest M."/>
            <person name="Young S.K."/>
            <person name="Wortman J."/>
            <person name="Nusbaum C."/>
            <person name="Birren B."/>
        </authorList>
    </citation>
    <scope>NUCLEOTIDE SEQUENCE [LARGE SCALE GENOMIC DNA]</scope>
    <source>
        <strain evidence="1 2">CBS 118157</strain>
    </source>
</reference>
<sequence length="494" mass="57760">MQASLPLYLRAYFGNVSRSRSLAVSYIYHAARPWSSSTACRAKLPRNYRPARRRFDLLRQLDEKSHAEDYYITAKLAKRLGELGFRSIPIVVKLFNHQRAELERSKAAADRAIKLSTINQKWIRTYEEALSYDEVALLTDPKILPRIFEVFGEADFHRQNRQRWQRLGYYTLCAAFEAGEVEAALKVAFLEYGQHGKVQRRTAEFIKQHAMKMTDWRTMTVWIFLTTQESHTKEVARDNYLMAKKLDSMLEPSKRTMERTEIFQNYRPPWQLVFSAANHYLSHFDKHDPEGDPVQEDLERAVREGVEKWKDPEAAHELLLLPNEVKKFSDRWVSLMTMSAMDGSGEHCVRLALYHLARDGWLSHHLDENDEWVAVDRKEKPKSWVGIEWLGLSAALENGNASIKTKRYLRLALLLREHGLAKEALLWFSTAKSDLQDQCIDPDGKWVDYIDGFEKHWFNDEFVTRSSEDNWFLEPDEDKAKKASERSKKIKNPD</sequence>
<dbReference type="RefSeq" id="XP_013310313.1">
    <property type="nucleotide sequence ID" value="XM_013454859.1"/>
</dbReference>
<dbReference type="EMBL" id="KN847323">
    <property type="protein sequence ID" value="KIW49729.1"/>
    <property type="molecule type" value="Genomic_DNA"/>
</dbReference>
<protein>
    <submittedName>
        <fullName evidence="1">Uncharacterized protein</fullName>
    </submittedName>
</protein>
<evidence type="ECO:0000313" key="1">
    <source>
        <dbReference type="EMBL" id="KIW49729.1"/>
    </source>
</evidence>
<keyword evidence="2" id="KW-1185">Reference proteome</keyword>
<dbReference type="GeneID" id="25333287"/>
<evidence type="ECO:0000313" key="2">
    <source>
        <dbReference type="Proteomes" id="UP000054342"/>
    </source>
</evidence>
<accession>A0A0D2EPI9</accession>
<proteinExistence type="predicted"/>
<dbReference type="HOGENOM" id="CLU_046319_0_0_1"/>
<dbReference type="AlphaFoldDB" id="A0A0D2EPI9"/>
<dbReference type="Proteomes" id="UP000054342">
    <property type="component" value="Unassembled WGS sequence"/>
</dbReference>
<gene>
    <name evidence="1" type="ORF">PV05_11379</name>
</gene>
<name>A0A0D2EPI9_9EURO</name>